<dbReference type="PANTHER" id="PTHR16058:SF4">
    <property type="entry name" value="DOUBLE ZINC RIBBON AND ANKYRIN REPEAT-CONTAINING PROTEIN 1"/>
    <property type="match status" value="1"/>
</dbReference>
<dbReference type="AlphaFoldDB" id="A7SN93"/>
<dbReference type="OMA" id="QIGMKCT"/>
<dbReference type="PhylomeDB" id="A7SN93"/>
<dbReference type="PANTHER" id="PTHR16058">
    <property type="entry name" value="DOUBLE ZINC RIBBON AND ANKYRIN REPEAT-CONTAINING PROTEIN 1"/>
    <property type="match status" value="1"/>
</dbReference>
<proteinExistence type="predicted"/>
<dbReference type="Pfam" id="PF13287">
    <property type="entry name" value="Fn3_assoc"/>
    <property type="match status" value="1"/>
</dbReference>
<organism evidence="1 2">
    <name type="scientific">Nematostella vectensis</name>
    <name type="common">Starlet sea anemone</name>
    <dbReference type="NCBI Taxonomy" id="45351"/>
    <lineage>
        <taxon>Eukaryota</taxon>
        <taxon>Metazoa</taxon>
        <taxon>Cnidaria</taxon>
        <taxon>Anthozoa</taxon>
        <taxon>Hexacorallia</taxon>
        <taxon>Actiniaria</taxon>
        <taxon>Edwardsiidae</taxon>
        <taxon>Nematostella</taxon>
    </lineage>
</organism>
<evidence type="ECO:0000313" key="1">
    <source>
        <dbReference type="EMBL" id="EDO34793.1"/>
    </source>
</evidence>
<dbReference type="InterPro" id="IPR026876">
    <property type="entry name" value="Fn3_assoc_repeat"/>
</dbReference>
<accession>A7SN93</accession>
<name>A7SN93_NEMVE</name>
<gene>
    <name evidence="1" type="ORF">NEMVEDRAFT_v1g47987</name>
</gene>
<dbReference type="Proteomes" id="UP000001593">
    <property type="component" value="Unassembled WGS sequence"/>
</dbReference>
<evidence type="ECO:0000313" key="2">
    <source>
        <dbReference type="Proteomes" id="UP000001593"/>
    </source>
</evidence>
<dbReference type="EMBL" id="DS469718">
    <property type="protein sequence ID" value="EDO34793.1"/>
    <property type="molecule type" value="Genomic_DNA"/>
</dbReference>
<reference evidence="1 2" key="1">
    <citation type="journal article" date="2007" name="Science">
        <title>Sea anemone genome reveals ancestral eumetazoan gene repertoire and genomic organization.</title>
        <authorList>
            <person name="Putnam N.H."/>
            <person name="Srivastava M."/>
            <person name="Hellsten U."/>
            <person name="Dirks B."/>
            <person name="Chapman J."/>
            <person name="Salamov A."/>
            <person name="Terry A."/>
            <person name="Shapiro H."/>
            <person name="Lindquist E."/>
            <person name="Kapitonov V.V."/>
            <person name="Jurka J."/>
            <person name="Genikhovich G."/>
            <person name="Grigoriev I.V."/>
            <person name="Lucas S.M."/>
            <person name="Steele R.E."/>
            <person name="Finnerty J.R."/>
            <person name="Technau U."/>
            <person name="Martindale M.Q."/>
            <person name="Rokhsar D.S."/>
        </authorList>
    </citation>
    <scope>NUCLEOTIDE SEQUENCE [LARGE SCALE GENOMIC DNA]</scope>
    <source>
        <strain evidence="2">CH2 X CH6</strain>
    </source>
</reference>
<sequence>MTAGMIKVPSIMPLRLPESGRKNIIGTTTPIELHTDTPDTIIYYTINGMKPEPFKQIGMKCTYRYNKPFVLGIGKRTVKAMA</sequence>
<dbReference type="HOGENOM" id="CLU_183228_0_0_1"/>
<keyword evidence="2" id="KW-1185">Reference proteome</keyword>
<dbReference type="InParanoid" id="A7SN93"/>
<protein>
    <submittedName>
        <fullName evidence="1">Uncharacterized protein</fullName>
    </submittedName>
</protein>
<dbReference type="InterPro" id="IPR052481">
    <property type="entry name" value="DZAN1"/>
</dbReference>
<feature type="non-terminal residue" evidence="1">
    <location>
        <position position="82"/>
    </location>
</feature>
<dbReference type="eggNOG" id="ENOG502T266">
    <property type="taxonomic scope" value="Eukaryota"/>
</dbReference>